<dbReference type="AlphaFoldDB" id="A0A813DEP2"/>
<evidence type="ECO:0000256" key="1">
    <source>
        <dbReference type="SAM" id="MobiDB-lite"/>
    </source>
</evidence>
<organism evidence="2 3">
    <name type="scientific">Polarella glacialis</name>
    <name type="common">Dinoflagellate</name>
    <dbReference type="NCBI Taxonomy" id="89957"/>
    <lineage>
        <taxon>Eukaryota</taxon>
        <taxon>Sar</taxon>
        <taxon>Alveolata</taxon>
        <taxon>Dinophyceae</taxon>
        <taxon>Suessiales</taxon>
        <taxon>Suessiaceae</taxon>
        <taxon>Polarella</taxon>
    </lineage>
</organism>
<proteinExistence type="predicted"/>
<feature type="compositionally biased region" description="Acidic residues" evidence="1">
    <location>
        <begin position="29"/>
        <end position="70"/>
    </location>
</feature>
<dbReference type="GO" id="GO:0003916">
    <property type="term" value="F:DNA topoisomerase activity"/>
    <property type="evidence" value="ECO:0007669"/>
    <property type="project" value="InterPro"/>
</dbReference>
<dbReference type="SUPFAM" id="SSF101904">
    <property type="entry name" value="GyrA/ParC C-terminal domain-like"/>
    <property type="match status" value="1"/>
</dbReference>
<dbReference type="SUPFAM" id="SSF47095">
    <property type="entry name" value="HMG-box"/>
    <property type="match status" value="1"/>
</dbReference>
<dbReference type="GO" id="GO:0003677">
    <property type="term" value="F:DNA binding"/>
    <property type="evidence" value="ECO:0007669"/>
    <property type="project" value="InterPro"/>
</dbReference>
<name>A0A813DEP2_POLGL</name>
<comment type="caution">
    <text evidence="2">The sequence shown here is derived from an EMBL/GenBank/DDBJ whole genome shotgun (WGS) entry which is preliminary data.</text>
</comment>
<keyword evidence="3" id="KW-1185">Reference proteome</keyword>
<reference evidence="2" key="1">
    <citation type="submission" date="2021-02" db="EMBL/GenBank/DDBJ databases">
        <authorList>
            <person name="Dougan E. K."/>
            <person name="Rhodes N."/>
            <person name="Thang M."/>
            <person name="Chan C."/>
        </authorList>
    </citation>
    <scope>NUCLEOTIDE SEQUENCE</scope>
</reference>
<feature type="compositionally biased region" description="Acidic residues" evidence="1">
    <location>
        <begin position="281"/>
        <end position="307"/>
    </location>
</feature>
<dbReference type="EMBL" id="CAJNNV010001281">
    <property type="protein sequence ID" value="CAE8584689.1"/>
    <property type="molecule type" value="Genomic_DNA"/>
</dbReference>
<accession>A0A813DEP2</accession>
<feature type="region of interest" description="Disordered" evidence="1">
    <location>
        <begin position="19"/>
        <end position="77"/>
    </location>
</feature>
<dbReference type="Pfam" id="PF03989">
    <property type="entry name" value="DNA_gyraseA_C"/>
    <property type="match status" value="2"/>
</dbReference>
<dbReference type="GO" id="GO:0006265">
    <property type="term" value="P:DNA topological change"/>
    <property type="evidence" value="ECO:0007669"/>
    <property type="project" value="InterPro"/>
</dbReference>
<evidence type="ECO:0000313" key="3">
    <source>
        <dbReference type="Proteomes" id="UP000654075"/>
    </source>
</evidence>
<dbReference type="InterPro" id="IPR036910">
    <property type="entry name" value="HMG_box_dom_sf"/>
</dbReference>
<dbReference type="InterPro" id="IPR006691">
    <property type="entry name" value="GyrA/parC_rep"/>
</dbReference>
<feature type="region of interest" description="Disordered" evidence="1">
    <location>
        <begin position="279"/>
        <end position="307"/>
    </location>
</feature>
<gene>
    <name evidence="2" type="ORF">PGLA1383_LOCUS3617</name>
</gene>
<evidence type="ECO:0000313" key="2">
    <source>
        <dbReference type="EMBL" id="CAE8584689.1"/>
    </source>
</evidence>
<dbReference type="GO" id="GO:0005524">
    <property type="term" value="F:ATP binding"/>
    <property type="evidence" value="ECO:0007669"/>
    <property type="project" value="InterPro"/>
</dbReference>
<sequence>MALLNYLYLPVLHFAQTKRRYSGTAKDEAELEAEESDDGEDEDEEDDADVEEGEAEAEVEAEEGEAEVEAAEVSATSKPLAEAAGGLPSSVSASSPMSVLLVTRLGFGKRVRVSELRVRKRNQKGQKAIRLEVTDSVTAVCVTLSDELPRLPRRARDPAVLYQEQLVSELTLRSPGAELPALPPAEEAFARLKEEKRAPFIERHAKELAAYQAAVEARQASGVTLRAKLGQVLICTSGGAVSRVQVASVDVCKRGQKGRVLMKVPHSDEVCSASLLSSVDAEQDEGLEEPAEAEPEADDAEVEADED</sequence>
<protein>
    <submittedName>
        <fullName evidence="2">Uncharacterized protein</fullName>
    </submittedName>
</protein>
<dbReference type="Proteomes" id="UP000654075">
    <property type="component" value="Unassembled WGS sequence"/>
</dbReference>
<dbReference type="Gene3D" id="2.120.10.90">
    <property type="entry name" value="DNA gyrase/topoisomerase IV, subunit A, C-terminal"/>
    <property type="match status" value="1"/>
</dbReference>
<dbReference type="InterPro" id="IPR035516">
    <property type="entry name" value="Gyrase/topoIV_suA_C"/>
</dbReference>